<protein>
    <submittedName>
        <fullName evidence="1">Uncharacterized protein</fullName>
    </submittedName>
</protein>
<organism evidence="1">
    <name type="scientific">marine sediment metagenome</name>
    <dbReference type="NCBI Taxonomy" id="412755"/>
    <lineage>
        <taxon>unclassified sequences</taxon>
        <taxon>metagenomes</taxon>
        <taxon>ecological metagenomes</taxon>
    </lineage>
</organism>
<evidence type="ECO:0000313" key="1">
    <source>
        <dbReference type="EMBL" id="KKM07144.1"/>
    </source>
</evidence>
<dbReference type="EMBL" id="LAZR01015836">
    <property type="protein sequence ID" value="KKM07144.1"/>
    <property type="molecule type" value="Genomic_DNA"/>
</dbReference>
<proteinExistence type="predicted"/>
<accession>A0A0F9H7R6</accession>
<comment type="caution">
    <text evidence="1">The sequence shown here is derived from an EMBL/GenBank/DDBJ whole genome shotgun (WGS) entry which is preliminary data.</text>
</comment>
<reference evidence="1" key="1">
    <citation type="journal article" date="2015" name="Nature">
        <title>Complex archaea that bridge the gap between prokaryotes and eukaryotes.</title>
        <authorList>
            <person name="Spang A."/>
            <person name="Saw J.H."/>
            <person name="Jorgensen S.L."/>
            <person name="Zaremba-Niedzwiedzka K."/>
            <person name="Martijn J."/>
            <person name="Lind A.E."/>
            <person name="van Eijk R."/>
            <person name="Schleper C."/>
            <person name="Guy L."/>
            <person name="Ettema T.J."/>
        </authorList>
    </citation>
    <scope>NUCLEOTIDE SEQUENCE</scope>
</reference>
<sequence>MRILKYESRFKAGEILAEFIKSENKTIKEKIKGDSNQFFCFAIPNGGVPITEGFCSQFNLNYNIVIVCDKTMKYLNFKIKKIKKII</sequence>
<gene>
    <name evidence="1" type="ORF">LCGC14_1736890</name>
</gene>
<name>A0A0F9H7R6_9ZZZZ</name>
<dbReference type="AlphaFoldDB" id="A0A0F9H7R6"/>